<proteinExistence type="predicted"/>
<keyword evidence="2" id="KW-1185">Reference proteome</keyword>
<comment type="caution">
    <text evidence="1">The sequence shown here is derived from an EMBL/GenBank/DDBJ whole genome shotgun (WGS) entry which is preliminary data.</text>
</comment>
<name>A0ACC0KWC2_CHOFU</name>
<sequence>MFRNSIKSCLVNRNQERCKHTAKLDAIREKLREGPGLSEFIAEDRPKDWNEYEGKLKREKGEQERLRLPPWLKTSIPTAVRCPNFTSFLQTVVFKFNVSSVLLLKPPAPCADLKAKYDTRGSKFSEIKQQLRSLKLSTVCEEARCPNIGECWSGGKQGMSTATIMLMGDTCTRGCMFCSVKTSRAPPPLDAAEPRNTAHAIGQWGLGYIVLTSVDRDGEPIPLNKEILVECLVPDFRGNRECIEAIANSGLDVFAHNIETVERLTPFVRDRRAGYRQTLKVLETAKEFNPELITKTSIMLGLGETDEQVRQTMKDLRSVGVDCLTLGQYMQPTKRHLKVFEYVTPAKFAHWEGVGNELGFLYTASGPLVRSSYRAGEFFISSLLKDRKAKSL</sequence>
<gene>
    <name evidence="1" type="ORF">MSG28_001829</name>
</gene>
<accession>A0ACC0KWC2</accession>
<reference evidence="1 2" key="1">
    <citation type="journal article" date="2022" name="Genome Biol. Evol.">
        <title>The Spruce Budworm Genome: Reconstructing the Evolutionary History of Antifreeze Proteins.</title>
        <authorList>
            <person name="Beliveau C."/>
            <person name="Gagne P."/>
            <person name="Picq S."/>
            <person name="Vernygora O."/>
            <person name="Keeling C.I."/>
            <person name="Pinkney K."/>
            <person name="Doucet D."/>
            <person name="Wen F."/>
            <person name="Johnston J.S."/>
            <person name="Maaroufi H."/>
            <person name="Boyle B."/>
            <person name="Laroche J."/>
            <person name="Dewar K."/>
            <person name="Juretic N."/>
            <person name="Blackburn G."/>
            <person name="Nisole A."/>
            <person name="Brunet B."/>
            <person name="Brandao M."/>
            <person name="Lumley L."/>
            <person name="Duan J."/>
            <person name="Quan G."/>
            <person name="Lucarotti C.J."/>
            <person name="Roe A.D."/>
            <person name="Sperling F.A.H."/>
            <person name="Levesque R.C."/>
            <person name="Cusson M."/>
        </authorList>
    </citation>
    <scope>NUCLEOTIDE SEQUENCE [LARGE SCALE GENOMIC DNA]</scope>
    <source>
        <strain evidence="1">Glfc:IPQL:Cfum</strain>
    </source>
</reference>
<dbReference type="EMBL" id="CM046102">
    <property type="protein sequence ID" value="KAI8440610.1"/>
    <property type="molecule type" value="Genomic_DNA"/>
</dbReference>
<evidence type="ECO:0000313" key="1">
    <source>
        <dbReference type="EMBL" id="KAI8440610.1"/>
    </source>
</evidence>
<protein>
    <submittedName>
        <fullName evidence="1">Uncharacterized protein</fullName>
    </submittedName>
</protein>
<organism evidence="1 2">
    <name type="scientific">Choristoneura fumiferana</name>
    <name type="common">Spruce budworm moth</name>
    <name type="synonym">Archips fumiferana</name>
    <dbReference type="NCBI Taxonomy" id="7141"/>
    <lineage>
        <taxon>Eukaryota</taxon>
        <taxon>Metazoa</taxon>
        <taxon>Ecdysozoa</taxon>
        <taxon>Arthropoda</taxon>
        <taxon>Hexapoda</taxon>
        <taxon>Insecta</taxon>
        <taxon>Pterygota</taxon>
        <taxon>Neoptera</taxon>
        <taxon>Endopterygota</taxon>
        <taxon>Lepidoptera</taxon>
        <taxon>Glossata</taxon>
        <taxon>Ditrysia</taxon>
        <taxon>Tortricoidea</taxon>
        <taxon>Tortricidae</taxon>
        <taxon>Tortricinae</taxon>
        <taxon>Choristoneura</taxon>
    </lineage>
</organism>
<dbReference type="Proteomes" id="UP001064048">
    <property type="component" value="Chromosome 2"/>
</dbReference>
<evidence type="ECO:0000313" key="2">
    <source>
        <dbReference type="Proteomes" id="UP001064048"/>
    </source>
</evidence>